<dbReference type="AlphaFoldDB" id="A0A9W6KQG7"/>
<reference evidence="2" key="1">
    <citation type="journal article" date="2014" name="Int. J. Syst. Evol. Microbiol.">
        <title>Complete genome sequence of Corynebacterium casei LMG S-19264T (=DSM 44701T), isolated from a smear-ripened cheese.</title>
        <authorList>
            <consortium name="US DOE Joint Genome Institute (JGI-PGF)"/>
            <person name="Walter F."/>
            <person name="Albersmeier A."/>
            <person name="Kalinowski J."/>
            <person name="Ruckert C."/>
        </authorList>
    </citation>
    <scope>NUCLEOTIDE SEQUENCE</scope>
    <source>
        <strain evidence="2">VKM Ac-1321</strain>
    </source>
</reference>
<protein>
    <submittedName>
        <fullName evidence="2">Uncharacterized protein</fullName>
    </submittedName>
</protein>
<evidence type="ECO:0000313" key="3">
    <source>
        <dbReference type="Proteomes" id="UP001143480"/>
    </source>
</evidence>
<organism evidence="2 3">
    <name type="scientific">Dactylosporangium matsuzakiense</name>
    <dbReference type="NCBI Taxonomy" id="53360"/>
    <lineage>
        <taxon>Bacteria</taxon>
        <taxon>Bacillati</taxon>
        <taxon>Actinomycetota</taxon>
        <taxon>Actinomycetes</taxon>
        <taxon>Micromonosporales</taxon>
        <taxon>Micromonosporaceae</taxon>
        <taxon>Dactylosporangium</taxon>
    </lineage>
</organism>
<feature type="transmembrane region" description="Helical" evidence="1">
    <location>
        <begin position="40"/>
        <end position="69"/>
    </location>
</feature>
<dbReference type="EMBL" id="BSFP01000055">
    <property type="protein sequence ID" value="GLL05265.1"/>
    <property type="molecule type" value="Genomic_DNA"/>
</dbReference>
<dbReference type="Proteomes" id="UP001143480">
    <property type="component" value="Unassembled WGS sequence"/>
</dbReference>
<reference evidence="2" key="2">
    <citation type="submission" date="2023-01" db="EMBL/GenBank/DDBJ databases">
        <authorList>
            <person name="Sun Q."/>
            <person name="Evtushenko L."/>
        </authorList>
    </citation>
    <scope>NUCLEOTIDE SEQUENCE</scope>
    <source>
        <strain evidence="2">VKM Ac-1321</strain>
    </source>
</reference>
<name>A0A9W6KQG7_9ACTN</name>
<evidence type="ECO:0000313" key="2">
    <source>
        <dbReference type="EMBL" id="GLL05265.1"/>
    </source>
</evidence>
<keyword evidence="1" id="KW-0812">Transmembrane</keyword>
<keyword evidence="1" id="KW-1133">Transmembrane helix</keyword>
<comment type="caution">
    <text evidence="2">The sequence shown here is derived from an EMBL/GenBank/DDBJ whole genome shotgun (WGS) entry which is preliminary data.</text>
</comment>
<gene>
    <name evidence="2" type="ORF">GCM10017581_070120</name>
</gene>
<evidence type="ECO:0000256" key="1">
    <source>
        <dbReference type="SAM" id="Phobius"/>
    </source>
</evidence>
<sequence>MQPERLRTLADGIFAIALTLPGRARTRLRGALRRSAVGPAAYAASTVLAVFNATTAFALFAAVAVHFALSARRRPAEPAPG</sequence>
<proteinExistence type="predicted"/>
<accession>A0A9W6KQG7</accession>
<keyword evidence="3" id="KW-1185">Reference proteome</keyword>
<keyword evidence="1" id="KW-0472">Membrane</keyword>